<name>E6MHQ8_9FIRM</name>
<dbReference type="EMBL" id="AEQN01000021">
    <property type="protein sequence ID" value="EFV01380.1"/>
    <property type="molecule type" value="Genomic_DNA"/>
</dbReference>
<dbReference type="HOGENOM" id="CLU_3315490_0_0_9"/>
<sequence length="39" mass="4701">MTGMQTSDWPVVLIQRQNYDKKITLLDLNQRTRQQIVLR</sequence>
<dbReference type="AlphaFoldDB" id="E6MHQ8"/>
<gene>
    <name evidence="1" type="ORF">HMP0721_1543</name>
</gene>
<accession>E6MHQ8</accession>
<dbReference type="Proteomes" id="UP000004754">
    <property type="component" value="Unassembled WGS sequence"/>
</dbReference>
<evidence type="ECO:0000313" key="2">
    <source>
        <dbReference type="Proteomes" id="UP000004754"/>
    </source>
</evidence>
<keyword evidence="2" id="KW-1185">Reference proteome</keyword>
<organism evidence="1 2">
    <name type="scientific">Pseudoramibacter alactolyticus ATCC 23263</name>
    <dbReference type="NCBI Taxonomy" id="887929"/>
    <lineage>
        <taxon>Bacteria</taxon>
        <taxon>Bacillati</taxon>
        <taxon>Bacillota</taxon>
        <taxon>Clostridia</taxon>
        <taxon>Eubacteriales</taxon>
        <taxon>Eubacteriaceae</taxon>
        <taxon>Pseudoramibacter</taxon>
    </lineage>
</organism>
<dbReference type="STRING" id="887929.HMP0721_1543"/>
<comment type="caution">
    <text evidence="1">The sequence shown here is derived from an EMBL/GenBank/DDBJ whole genome shotgun (WGS) entry which is preliminary data.</text>
</comment>
<evidence type="ECO:0000313" key="1">
    <source>
        <dbReference type="EMBL" id="EFV01380.1"/>
    </source>
</evidence>
<reference evidence="1 2" key="1">
    <citation type="submission" date="2010-12" db="EMBL/GenBank/DDBJ databases">
        <authorList>
            <person name="Muzny D."/>
            <person name="Qin X."/>
            <person name="Deng J."/>
            <person name="Jiang H."/>
            <person name="Liu Y."/>
            <person name="Qu J."/>
            <person name="Song X.-Z."/>
            <person name="Zhang L."/>
            <person name="Thornton R."/>
            <person name="Coyle M."/>
            <person name="Francisco L."/>
            <person name="Jackson L."/>
            <person name="Javaid M."/>
            <person name="Korchina V."/>
            <person name="Kovar C."/>
            <person name="Mata R."/>
            <person name="Mathew T."/>
            <person name="Ngo R."/>
            <person name="Nguyen L."/>
            <person name="Nguyen N."/>
            <person name="Okwuonu G."/>
            <person name="Ongeri F."/>
            <person name="Pham C."/>
            <person name="Simmons D."/>
            <person name="Wilczek-Boney K."/>
            <person name="Hale W."/>
            <person name="Jakkamsetti A."/>
            <person name="Pham P."/>
            <person name="Ruth R."/>
            <person name="San Lucas F."/>
            <person name="Warren J."/>
            <person name="Zhang J."/>
            <person name="Zhao Z."/>
            <person name="Zhou C."/>
            <person name="Zhu D."/>
            <person name="Lee S."/>
            <person name="Bess C."/>
            <person name="Blankenburg K."/>
            <person name="Forbes L."/>
            <person name="Fu Q."/>
            <person name="Gubbala S."/>
            <person name="Hirani K."/>
            <person name="Jayaseelan J.C."/>
            <person name="Lara F."/>
            <person name="Munidasa M."/>
            <person name="Palculict T."/>
            <person name="Patil S."/>
            <person name="Pu L.-L."/>
            <person name="Saada N."/>
            <person name="Tang L."/>
            <person name="Weissenberger G."/>
            <person name="Zhu Y."/>
            <person name="Hemphill L."/>
            <person name="Shang Y."/>
            <person name="Youmans B."/>
            <person name="Ayvaz T."/>
            <person name="Ross M."/>
            <person name="Santibanez J."/>
            <person name="Aqrawi P."/>
            <person name="Gross S."/>
            <person name="Joshi V."/>
            <person name="Fowler G."/>
            <person name="Nazareth L."/>
            <person name="Reid J."/>
            <person name="Worley K."/>
            <person name="Petrosino J."/>
            <person name="Highlander S."/>
            <person name="Gibbs R."/>
        </authorList>
    </citation>
    <scope>NUCLEOTIDE SEQUENCE [LARGE SCALE GENOMIC DNA]</scope>
    <source>
        <strain evidence="1 2">ATCC 23263</strain>
    </source>
</reference>
<protein>
    <submittedName>
        <fullName evidence="1">Uncharacterized protein</fullName>
    </submittedName>
</protein>
<proteinExistence type="predicted"/>